<dbReference type="AlphaFoldDB" id="A0AB35IQN8"/>
<dbReference type="Pfam" id="PF06998">
    <property type="entry name" value="DUF1307"/>
    <property type="match status" value="1"/>
</dbReference>
<dbReference type="InterPro" id="IPR036699">
    <property type="entry name" value="YehR-like_sf"/>
</dbReference>
<sequence>MKRILTFCLLSLFLLTGCSKETQTTLCKGSINNRDIEISIIGTDKIQKITQKNTTNTLNMNEDDIKKWVKILKDNYNEFEGIDYSSKIEKNELIETITIDTSKAKPEAYEVLGLEIDSQKTKKVVLNFSSTVKKLEKSGFKCVDK</sequence>
<protein>
    <submittedName>
        <fullName evidence="2">DUF1307 domain-containing protein</fullName>
    </submittedName>
</protein>
<organism evidence="2 3">
    <name type="scientific">Thomasclavelia ramosa</name>
    <dbReference type="NCBI Taxonomy" id="1547"/>
    <lineage>
        <taxon>Bacteria</taxon>
        <taxon>Bacillati</taxon>
        <taxon>Bacillota</taxon>
        <taxon>Erysipelotrichia</taxon>
        <taxon>Erysipelotrichales</taxon>
        <taxon>Coprobacillaceae</taxon>
        <taxon>Thomasclavelia</taxon>
    </lineage>
</organism>
<dbReference type="Gene3D" id="3.30.1830.10">
    <property type="entry name" value="YehR-like"/>
    <property type="match status" value="1"/>
</dbReference>
<feature type="signal peptide" evidence="1">
    <location>
        <begin position="1"/>
        <end position="20"/>
    </location>
</feature>
<keyword evidence="1" id="KW-0732">Signal</keyword>
<proteinExistence type="predicted"/>
<accession>A0AB35IQN8</accession>
<dbReference type="RefSeq" id="WP_272019386.1">
    <property type="nucleotide sequence ID" value="NZ_JAQLKE010000067.1"/>
</dbReference>
<evidence type="ECO:0000313" key="3">
    <source>
        <dbReference type="Proteomes" id="UP001211987"/>
    </source>
</evidence>
<evidence type="ECO:0000256" key="1">
    <source>
        <dbReference type="SAM" id="SignalP"/>
    </source>
</evidence>
<comment type="caution">
    <text evidence="2">The sequence shown here is derived from an EMBL/GenBank/DDBJ whole genome shotgun (WGS) entry which is preliminary data.</text>
</comment>
<evidence type="ECO:0000313" key="2">
    <source>
        <dbReference type="EMBL" id="MDB7085966.1"/>
    </source>
</evidence>
<dbReference type="Proteomes" id="UP001211987">
    <property type="component" value="Unassembled WGS sequence"/>
</dbReference>
<feature type="chain" id="PRO_5044346791" evidence="1">
    <location>
        <begin position="21"/>
        <end position="145"/>
    </location>
</feature>
<name>A0AB35IQN8_9FIRM</name>
<reference evidence="2" key="1">
    <citation type="submission" date="2023-01" db="EMBL/GenBank/DDBJ databases">
        <title>Human gut microbiome strain richness.</title>
        <authorList>
            <person name="Chen-Liaw A."/>
        </authorList>
    </citation>
    <scope>NUCLEOTIDE SEQUENCE</scope>
    <source>
        <strain evidence="2">1001217st2_G6_1001217B_191108</strain>
    </source>
</reference>
<dbReference type="PROSITE" id="PS51257">
    <property type="entry name" value="PROKAR_LIPOPROTEIN"/>
    <property type="match status" value="1"/>
</dbReference>
<gene>
    <name evidence="2" type="ORF">PM738_19500</name>
</gene>
<dbReference type="SUPFAM" id="SSF160704">
    <property type="entry name" value="YehR-like"/>
    <property type="match status" value="1"/>
</dbReference>
<dbReference type="InterPro" id="IPR009736">
    <property type="entry name" value="DUF1307"/>
</dbReference>
<dbReference type="EMBL" id="JAQLKE010000067">
    <property type="protein sequence ID" value="MDB7085966.1"/>
    <property type="molecule type" value="Genomic_DNA"/>
</dbReference>